<dbReference type="GO" id="GO:0006302">
    <property type="term" value="P:double-strand break repair"/>
    <property type="evidence" value="ECO:0007669"/>
    <property type="project" value="InterPro"/>
</dbReference>
<dbReference type="RefSeq" id="WP_093005377.1">
    <property type="nucleotide sequence ID" value="NZ_FNZZ01000003.1"/>
</dbReference>
<evidence type="ECO:0000259" key="1">
    <source>
        <dbReference type="SMART" id="SM00382"/>
    </source>
</evidence>
<protein>
    <submittedName>
        <fullName evidence="2">AAA domain-containing protein</fullName>
    </submittedName>
</protein>
<dbReference type="Gene3D" id="3.40.50.300">
    <property type="entry name" value="P-loop containing nucleotide triphosphate hydrolases"/>
    <property type="match status" value="2"/>
</dbReference>
<dbReference type="OrthoDB" id="9789856at2"/>
<feature type="domain" description="AAA+ ATPase" evidence="1">
    <location>
        <begin position="43"/>
        <end position="286"/>
    </location>
</feature>
<keyword evidence="3" id="KW-1185">Reference proteome</keyword>
<dbReference type="EMBL" id="FNZZ01000003">
    <property type="protein sequence ID" value="SEL28752.1"/>
    <property type="molecule type" value="Genomic_DNA"/>
</dbReference>
<organism evidence="2 3">
    <name type="scientific">Sphingomonas palmae</name>
    <dbReference type="NCBI Taxonomy" id="1855283"/>
    <lineage>
        <taxon>Bacteria</taxon>
        <taxon>Pseudomonadati</taxon>
        <taxon>Pseudomonadota</taxon>
        <taxon>Alphaproteobacteria</taxon>
        <taxon>Sphingomonadales</taxon>
        <taxon>Sphingomonadaceae</taxon>
        <taxon>Sphingomonas</taxon>
    </lineage>
</organism>
<sequence>MPLSKEVKLLFDKWDANNGWPKRLEWLSIKGVRGWQGERIDFNFPLIAIVGENGTGKSTVLQAAASVYKSPGTTDRFASDFFPDTAWDTQTGVELRYSVREGESSRQGSVRKPSGRWRGNPERRERAIVYMDLSRLQPVSTRVGYARIARAGVKETSATLYSDNAVKRLTAVLGRSYTAAKSALSSVDKVRQVTVLSSNSASYSGFHQGAGEMTIADMMSVDFPANSLVLIDEIETALHPRAQRRLVRDLASIAREKSVQFIFSTHSPYVLEELPERARIQISNSSGGKTVLRGVTPYFAMTKMDDVAHYEAEIFVEDEAAKALVEEVLAARLQDRFPTILVTPCGPASVAKMLGQMKAADRFARPTSVFLDADQEAAPGCEILPGDGLPPEKLVFEATISNNFGAIPEMLKRDYSEVASAISQAVTIDDHHKWVKAVSNAIRVPEQSVWQAMVADWVSGMMTQTDADKIVKPVSKLFQ</sequence>
<dbReference type="SUPFAM" id="SSF52540">
    <property type="entry name" value="P-loop containing nucleoside triphosphate hydrolases"/>
    <property type="match status" value="1"/>
</dbReference>
<dbReference type="PANTHER" id="PTHR43581:SF2">
    <property type="entry name" value="EXCINUCLEASE ATPASE SUBUNIT"/>
    <property type="match status" value="1"/>
</dbReference>
<proteinExistence type="predicted"/>
<name>A0A1H7NYY7_9SPHN</name>
<dbReference type="InterPro" id="IPR003959">
    <property type="entry name" value="ATPase_AAA_core"/>
</dbReference>
<evidence type="ECO:0000313" key="2">
    <source>
        <dbReference type="EMBL" id="SEL28752.1"/>
    </source>
</evidence>
<dbReference type="Pfam" id="PF13304">
    <property type="entry name" value="AAA_21"/>
    <property type="match status" value="1"/>
</dbReference>
<accession>A0A1H7NYY7</accession>
<dbReference type="PANTHER" id="PTHR43581">
    <property type="entry name" value="ATP/GTP PHOSPHATASE"/>
    <property type="match status" value="1"/>
</dbReference>
<dbReference type="InterPro" id="IPR003593">
    <property type="entry name" value="AAA+_ATPase"/>
</dbReference>
<dbReference type="InterPro" id="IPR027417">
    <property type="entry name" value="P-loop_NTPase"/>
</dbReference>
<dbReference type="InterPro" id="IPR038729">
    <property type="entry name" value="Rad50/SbcC_AAA"/>
</dbReference>
<dbReference type="GO" id="GO:0016887">
    <property type="term" value="F:ATP hydrolysis activity"/>
    <property type="evidence" value="ECO:0007669"/>
    <property type="project" value="InterPro"/>
</dbReference>
<dbReference type="Pfam" id="PF13476">
    <property type="entry name" value="AAA_23"/>
    <property type="match status" value="1"/>
</dbReference>
<dbReference type="Proteomes" id="UP000199214">
    <property type="component" value="Unassembled WGS sequence"/>
</dbReference>
<evidence type="ECO:0000313" key="3">
    <source>
        <dbReference type="Proteomes" id="UP000199214"/>
    </source>
</evidence>
<dbReference type="GO" id="GO:0005524">
    <property type="term" value="F:ATP binding"/>
    <property type="evidence" value="ECO:0007669"/>
    <property type="project" value="InterPro"/>
</dbReference>
<dbReference type="SMART" id="SM00382">
    <property type="entry name" value="AAA"/>
    <property type="match status" value="1"/>
</dbReference>
<dbReference type="InterPro" id="IPR051396">
    <property type="entry name" value="Bact_Antivir_Def_Nuclease"/>
</dbReference>
<dbReference type="STRING" id="1855283.SAMN05216382_1721"/>
<dbReference type="AlphaFoldDB" id="A0A1H7NYY7"/>
<dbReference type="CDD" id="cd00267">
    <property type="entry name" value="ABC_ATPase"/>
    <property type="match status" value="1"/>
</dbReference>
<gene>
    <name evidence="2" type="ORF">SAMN05216382_1721</name>
</gene>
<reference evidence="3" key="1">
    <citation type="submission" date="2016-10" db="EMBL/GenBank/DDBJ databases">
        <authorList>
            <person name="Varghese N."/>
            <person name="Submissions S."/>
        </authorList>
    </citation>
    <scope>NUCLEOTIDE SEQUENCE [LARGE SCALE GENOMIC DNA]</scope>
    <source>
        <strain evidence="3">JS21-1</strain>
    </source>
</reference>